<keyword evidence="1" id="KW-0812">Transmembrane</keyword>
<reference evidence="3 4" key="1">
    <citation type="submission" date="2010-08" db="EMBL/GenBank/DDBJ databases">
        <title>Complete sequence of Thermoanaerobacterium thermosaccharolyticum DSM 571.</title>
        <authorList>
            <consortium name="US DOE Joint Genome Institute"/>
            <person name="Lucas S."/>
            <person name="Copeland A."/>
            <person name="Lapidus A."/>
            <person name="Cheng J.-F."/>
            <person name="Bruce D."/>
            <person name="Goodwin L."/>
            <person name="Pitluck S."/>
            <person name="Teshima H."/>
            <person name="Detter J.C."/>
            <person name="Han C."/>
            <person name="Tapia R."/>
            <person name="Land M."/>
            <person name="Hauser L."/>
            <person name="Chang Y.-J."/>
            <person name="Jeffries C."/>
            <person name="Kyrpides N."/>
            <person name="Ivanova N."/>
            <person name="Mikhailova N."/>
            <person name="Hemme C.L."/>
            <person name="Woyke T."/>
        </authorList>
    </citation>
    <scope>NUCLEOTIDE SEQUENCE [LARGE SCALE GENOMIC DNA]</scope>
    <source>
        <strain evidence="4">ATCC 7956 / DSM 571 / NCIMB 9385 / NCA 3814 / NCTC 13789 / WDCM 00135 / 2032</strain>
    </source>
</reference>
<evidence type="ECO:0000313" key="3">
    <source>
        <dbReference type="EMBL" id="ADL70131.1"/>
    </source>
</evidence>
<dbReference type="EMBL" id="CP002171">
    <property type="protein sequence ID" value="ADL70131.1"/>
    <property type="molecule type" value="Genomic_DNA"/>
</dbReference>
<gene>
    <name evidence="3" type="ordered locus">Tthe_2682</name>
</gene>
<protein>
    <recommendedName>
        <fullName evidence="2">Regulatory protein YycH-like domain-containing protein</fullName>
    </recommendedName>
</protein>
<dbReference type="STRING" id="580327.Tthe_2682"/>
<evidence type="ECO:0000313" key="4">
    <source>
        <dbReference type="Proteomes" id="UP000001626"/>
    </source>
</evidence>
<proteinExistence type="predicted"/>
<dbReference type="AlphaFoldDB" id="D9TNQ6"/>
<dbReference type="GO" id="GO:0016020">
    <property type="term" value="C:membrane"/>
    <property type="evidence" value="ECO:0007669"/>
    <property type="project" value="InterPro"/>
</dbReference>
<evidence type="ECO:0000259" key="2">
    <source>
        <dbReference type="Pfam" id="PF09648"/>
    </source>
</evidence>
<dbReference type="HOGENOM" id="CLU_086652_0_0_9"/>
<keyword evidence="4" id="KW-1185">Reference proteome</keyword>
<dbReference type="InterPro" id="IPR018604">
    <property type="entry name" value="YycI-like"/>
</dbReference>
<sequence length="278" mass="32272">MMVLYNMDWSKAKTILILIFAVLNVILYLGNLNIAETSNSIPSSSEIKKMNDILKENNIVVKAEIPKNYKPMPMLLVKLKNYTKAYIEGNFLNGSRQISYDNGSFYNIENGTIEVKNGFFYYKISDEKFTKMDKDDAFNYIKSFVKSKNLEEKYSVINEYADGNKYTVEYTEVYNGINVDVSYMKGVISNDTFSFESTWLIPIREEKERKEIIPPINALLKLLDVDEGHHNIIVKEIKPVYFFSWRNADTGEAIPTWRITTENSVYYVNAYTGNIEER</sequence>
<keyword evidence="1" id="KW-1133">Transmembrane helix</keyword>
<dbReference type="Pfam" id="PF09648">
    <property type="entry name" value="YycI"/>
    <property type="match status" value="1"/>
</dbReference>
<keyword evidence="1" id="KW-0472">Membrane</keyword>
<feature type="domain" description="Regulatory protein YycH-like" evidence="2">
    <location>
        <begin position="43"/>
        <end position="271"/>
    </location>
</feature>
<dbReference type="KEGG" id="ttm:Tthe_2682"/>
<name>D9TNQ6_THETC</name>
<dbReference type="eggNOG" id="COG4853">
    <property type="taxonomic scope" value="Bacteria"/>
</dbReference>
<accession>D9TNQ6</accession>
<evidence type="ECO:0000256" key="1">
    <source>
        <dbReference type="SAM" id="Phobius"/>
    </source>
</evidence>
<dbReference type="Gene3D" id="2.40.128.690">
    <property type="entry name" value="YycH protein, domain 3-like"/>
    <property type="match status" value="1"/>
</dbReference>
<feature type="transmembrane region" description="Helical" evidence="1">
    <location>
        <begin position="12"/>
        <end position="30"/>
    </location>
</feature>
<dbReference type="Proteomes" id="UP000001626">
    <property type="component" value="Chromosome"/>
</dbReference>
<organism evidence="3 4">
    <name type="scientific">Thermoanaerobacterium thermosaccharolyticum (strain ATCC 7956 / DSM 571 / NCIMB 9385 / NCA 3814 / NCTC 13789 / WDCM 00135 / 2032)</name>
    <name type="common">Clostridium thermosaccharolyticum</name>
    <dbReference type="NCBI Taxonomy" id="580327"/>
    <lineage>
        <taxon>Bacteria</taxon>
        <taxon>Bacillati</taxon>
        <taxon>Bacillota</taxon>
        <taxon>Clostridia</taxon>
        <taxon>Thermoanaerobacterales</taxon>
        <taxon>Thermoanaerobacteraceae</taxon>
        <taxon>Thermoanaerobacterium</taxon>
    </lineage>
</organism>